<protein>
    <submittedName>
        <fullName evidence="1">Uncharacterized protein</fullName>
    </submittedName>
</protein>
<dbReference type="Proteomes" id="UP000719412">
    <property type="component" value="Unassembled WGS sequence"/>
</dbReference>
<organism evidence="1 2">
    <name type="scientific">Tenebrio molitor</name>
    <name type="common">Yellow mealworm beetle</name>
    <dbReference type="NCBI Taxonomy" id="7067"/>
    <lineage>
        <taxon>Eukaryota</taxon>
        <taxon>Metazoa</taxon>
        <taxon>Ecdysozoa</taxon>
        <taxon>Arthropoda</taxon>
        <taxon>Hexapoda</taxon>
        <taxon>Insecta</taxon>
        <taxon>Pterygota</taxon>
        <taxon>Neoptera</taxon>
        <taxon>Endopterygota</taxon>
        <taxon>Coleoptera</taxon>
        <taxon>Polyphaga</taxon>
        <taxon>Cucujiformia</taxon>
        <taxon>Tenebrionidae</taxon>
        <taxon>Tenebrio</taxon>
    </lineage>
</organism>
<gene>
    <name evidence="1" type="ORF">GEV33_007542</name>
</gene>
<proteinExistence type="predicted"/>
<sequence>MSYARKLKPLTFDYSLDQGVLQRPDHVRDLGVTFEAHLTFNEHTHNVLSAAYRSLGFVIRNAKGIQEVDALKALYLALVRSRLEYASLVWYPIYGVTVSSLEGIQRRFLKYLSYVFNGVYPCRGCPHGELLQSFDIQSLSLRRKINSALFLYHLVRGRVDCPDLLGKLSLRVPRPNLRSASTFVVPTPRTNLLRRSPLFHAVSNFSQIEQEADIFVCRASDIRKAYGAVEGSECEDVYILILEPCCYPMRRMHGAVVLLKDKDPNINDRVQPLFYMEHYPRTNSRNPPPYVNRKATESFGRFNVAFIISAVSWSIHPNTTIVRRLDDLFV</sequence>
<name>A0A8J6HJ44_TENMO</name>
<dbReference type="EMBL" id="JABDTM020023339">
    <property type="protein sequence ID" value="KAH0815252.1"/>
    <property type="molecule type" value="Genomic_DNA"/>
</dbReference>
<reference evidence="1" key="2">
    <citation type="submission" date="2021-08" db="EMBL/GenBank/DDBJ databases">
        <authorList>
            <person name="Eriksson T."/>
        </authorList>
    </citation>
    <scope>NUCLEOTIDE SEQUENCE</scope>
    <source>
        <strain evidence="1">Stoneville</strain>
        <tissue evidence="1">Whole head</tissue>
    </source>
</reference>
<keyword evidence="2" id="KW-1185">Reference proteome</keyword>
<evidence type="ECO:0000313" key="1">
    <source>
        <dbReference type="EMBL" id="KAH0815252.1"/>
    </source>
</evidence>
<dbReference type="AlphaFoldDB" id="A0A8J6HJ44"/>
<reference evidence="1" key="1">
    <citation type="journal article" date="2020" name="J Insects Food Feed">
        <title>The yellow mealworm (Tenebrio molitor) genome: a resource for the emerging insects as food and feed industry.</title>
        <authorList>
            <person name="Eriksson T."/>
            <person name="Andere A."/>
            <person name="Kelstrup H."/>
            <person name="Emery V."/>
            <person name="Picard C."/>
        </authorList>
    </citation>
    <scope>NUCLEOTIDE SEQUENCE</scope>
    <source>
        <strain evidence="1">Stoneville</strain>
        <tissue evidence="1">Whole head</tissue>
    </source>
</reference>
<comment type="caution">
    <text evidence="1">The sequence shown here is derived from an EMBL/GenBank/DDBJ whole genome shotgun (WGS) entry which is preliminary data.</text>
</comment>
<evidence type="ECO:0000313" key="2">
    <source>
        <dbReference type="Proteomes" id="UP000719412"/>
    </source>
</evidence>
<accession>A0A8J6HJ44</accession>